<dbReference type="InterPro" id="IPR000182">
    <property type="entry name" value="GNAT_dom"/>
</dbReference>
<reference evidence="2 3" key="1">
    <citation type="submission" date="2017-07" db="EMBL/GenBank/DDBJ databases">
        <title>Isolation and whole genome analysis of endospore-forming bacteria from heroin.</title>
        <authorList>
            <person name="Kalinowski J."/>
            <person name="Ahrens B."/>
            <person name="Al-Dilaimi A."/>
            <person name="Winkler A."/>
            <person name="Wibberg D."/>
            <person name="Schleenbecker U."/>
            <person name="Ruckert C."/>
            <person name="Wolfel R."/>
            <person name="Grass G."/>
        </authorList>
    </citation>
    <scope>NUCLEOTIDE SEQUENCE [LARGE SCALE GENOMIC DNA]</scope>
    <source>
        <strain evidence="2 3">7539</strain>
    </source>
</reference>
<dbReference type="InterPro" id="IPR016181">
    <property type="entry name" value="Acyl_CoA_acyltransferase"/>
</dbReference>
<dbReference type="AlphaFoldDB" id="A0A268NWJ0"/>
<dbReference type="GO" id="GO:0005737">
    <property type="term" value="C:cytoplasm"/>
    <property type="evidence" value="ECO:0007669"/>
    <property type="project" value="TreeGrafter"/>
</dbReference>
<protein>
    <submittedName>
        <fullName evidence="2">N-acetyltransferase</fullName>
    </submittedName>
</protein>
<name>A0A268NWJ0_SHOCL</name>
<dbReference type="PANTHER" id="PTHR43441">
    <property type="entry name" value="RIBOSOMAL-PROTEIN-SERINE ACETYLTRANSFERASE"/>
    <property type="match status" value="1"/>
</dbReference>
<sequence>MYRPHSQASTELLTKRLFLRLPLPGDGFALYQALQASRKELVPWIPWVERMSSPEQAEQGVQQAHVDFLQKKAFHFHLFEQRSGTFVGSCGLHHINWDVPRMEMGYWIDSRFAGKGYMTEAAKALMSYAFFTHDTHRLEIRCDRNNNKSRAIPEKLGFMLEATLLENERSPHTGELMDTCIYTAFHPSVSRPPESISEKQNSALHYSN</sequence>
<keyword evidence="2" id="KW-0808">Transferase</keyword>
<dbReference type="OMA" id="FEIGYWC"/>
<dbReference type="GO" id="GO:1990189">
    <property type="term" value="F:protein N-terminal-serine acetyltransferase activity"/>
    <property type="evidence" value="ECO:0007669"/>
    <property type="project" value="TreeGrafter"/>
</dbReference>
<organism evidence="2 3">
    <name type="scientific">Shouchella clausii</name>
    <name type="common">Alkalihalobacillus clausii</name>
    <dbReference type="NCBI Taxonomy" id="79880"/>
    <lineage>
        <taxon>Bacteria</taxon>
        <taxon>Bacillati</taxon>
        <taxon>Bacillota</taxon>
        <taxon>Bacilli</taxon>
        <taxon>Bacillales</taxon>
        <taxon>Bacillaceae</taxon>
        <taxon>Shouchella</taxon>
    </lineage>
</organism>
<evidence type="ECO:0000313" key="2">
    <source>
        <dbReference type="EMBL" id="PAE87893.1"/>
    </source>
</evidence>
<proteinExistence type="predicted"/>
<evidence type="ECO:0000259" key="1">
    <source>
        <dbReference type="PROSITE" id="PS51186"/>
    </source>
</evidence>
<feature type="domain" description="N-acetyltransferase" evidence="1">
    <location>
        <begin position="31"/>
        <end position="180"/>
    </location>
</feature>
<dbReference type="SUPFAM" id="SSF55729">
    <property type="entry name" value="Acyl-CoA N-acyltransferases (Nat)"/>
    <property type="match status" value="1"/>
</dbReference>
<dbReference type="Gene3D" id="3.40.630.30">
    <property type="match status" value="1"/>
</dbReference>
<dbReference type="PANTHER" id="PTHR43441:SF3">
    <property type="entry name" value="ACETYLTRANSFERASE"/>
    <property type="match status" value="1"/>
</dbReference>
<comment type="caution">
    <text evidence="2">The sequence shown here is derived from an EMBL/GenBank/DDBJ whole genome shotgun (WGS) entry which is preliminary data.</text>
</comment>
<dbReference type="InterPro" id="IPR051908">
    <property type="entry name" value="Ribosomal_N-acetyltransferase"/>
</dbReference>
<dbReference type="GO" id="GO:0008999">
    <property type="term" value="F:protein-N-terminal-alanine acetyltransferase activity"/>
    <property type="evidence" value="ECO:0007669"/>
    <property type="project" value="TreeGrafter"/>
</dbReference>
<gene>
    <name evidence="2" type="ORF">CHH72_16035</name>
</gene>
<dbReference type="Proteomes" id="UP000216207">
    <property type="component" value="Unassembled WGS sequence"/>
</dbReference>
<evidence type="ECO:0000313" key="3">
    <source>
        <dbReference type="Proteomes" id="UP000216207"/>
    </source>
</evidence>
<accession>A0A268NWJ0</accession>
<dbReference type="PROSITE" id="PS51186">
    <property type="entry name" value="GNAT"/>
    <property type="match status" value="1"/>
</dbReference>
<dbReference type="Pfam" id="PF13302">
    <property type="entry name" value="Acetyltransf_3"/>
    <property type="match status" value="1"/>
</dbReference>
<dbReference type="RefSeq" id="WP_011245851.1">
    <property type="nucleotide sequence ID" value="NZ_BOQQ01000009.1"/>
</dbReference>
<dbReference type="EMBL" id="NPCC01000026">
    <property type="protein sequence ID" value="PAE87893.1"/>
    <property type="molecule type" value="Genomic_DNA"/>
</dbReference>